<organism evidence="6 7">
    <name type="scientific">Trichuris muris</name>
    <name type="common">Mouse whipworm</name>
    <dbReference type="NCBI Taxonomy" id="70415"/>
    <lineage>
        <taxon>Eukaryota</taxon>
        <taxon>Metazoa</taxon>
        <taxon>Ecdysozoa</taxon>
        <taxon>Nematoda</taxon>
        <taxon>Enoplea</taxon>
        <taxon>Dorylaimia</taxon>
        <taxon>Trichinellida</taxon>
        <taxon>Trichuridae</taxon>
        <taxon>Trichuris</taxon>
    </lineage>
</organism>
<feature type="domain" description="EGF-like" evidence="5">
    <location>
        <begin position="424"/>
        <end position="471"/>
    </location>
</feature>
<protein>
    <submittedName>
        <fullName evidence="7">EGF-like domain-containing protein</fullName>
    </submittedName>
</protein>
<dbReference type="GO" id="GO:0032991">
    <property type="term" value="C:protein-containing complex"/>
    <property type="evidence" value="ECO:0007669"/>
    <property type="project" value="TreeGrafter"/>
</dbReference>
<evidence type="ECO:0000259" key="5">
    <source>
        <dbReference type="PROSITE" id="PS50026"/>
    </source>
</evidence>
<feature type="domain" description="EGF-like" evidence="5">
    <location>
        <begin position="614"/>
        <end position="653"/>
    </location>
</feature>
<name>A0A5S6QM50_TRIMR</name>
<feature type="domain" description="EGF-like" evidence="5">
    <location>
        <begin position="229"/>
        <end position="273"/>
    </location>
</feature>
<keyword evidence="3 4" id="KW-1015">Disulfide bond</keyword>
<dbReference type="Pfam" id="PF00008">
    <property type="entry name" value="EGF"/>
    <property type="match status" value="1"/>
</dbReference>
<feature type="domain" description="EGF-like" evidence="5">
    <location>
        <begin position="187"/>
        <end position="225"/>
    </location>
</feature>
<evidence type="ECO:0000313" key="7">
    <source>
        <dbReference type="WBParaSite" id="TMUE_2000008244.1"/>
    </source>
</evidence>
<dbReference type="InterPro" id="IPR013078">
    <property type="entry name" value="His_Pase_superF_clade-1"/>
</dbReference>
<dbReference type="GO" id="GO:0016791">
    <property type="term" value="F:phosphatase activity"/>
    <property type="evidence" value="ECO:0007669"/>
    <property type="project" value="UniProtKB-ARBA"/>
</dbReference>
<dbReference type="CDD" id="cd07067">
    <property type="entry name" value="HP_PGM_like"/>
    <property type="match status" value="1"/>
</dbReference>
<dbReference type="GO" id="GO:0005886">
    <property type="term" value="C:plasma membrane"/>
    <property type="evidence" value="ECO:0007669"/>
    <property type="project" value="TreeGrafter"/>
</dbReference>
<dbReference type="Gene3D" id="2.10.25.10">
    <property type="entry name" value="Laminin"/>
    <property type="match status" value="5"/>
</dbReference>
<reference evidence="7" key="1">
    <citation type="submission" date="2019-12" db="UniProtKB">
        <authorList>
            <consortium name="WormBaseParasite"/>
        </authorList>
    </citation>
    <scope>IDENTIFICATION</scope>
</reference>
<feature type="disulfide bond" evidence="4">
    <location>
        <begin position="461"/>
        <end position="470"/>
    </location>
</feature>
<feature type="disulfide bond" evidence="4">
    <location>
        <begin position="506"/>
        <end position="515"/>
    </location>
</feature>
<dbReference type="SMART" id="SM00855">
    <property type="entry name" value="PGAM"/>
    <property type="match status" value="1"/>
</dbReference>
<evidence type="ECO:0000256" key="2">
    <source>
        <dbReference type="ARBA" id="ARBA00022737"/>
    </source>
</evidence>
<dbReference type="GO" id="GO:0007157">
    <property type="term" value="P:heterophilic cell-cell adhesion via plasma membrane cell adhesion molecules"/>
    <property type="evidence" value="ECO:0007669"/>
    <property type="project" value="TreeGrafter"/>
</dbReference>
<dbReference type="InterPro" id="IPR051022">
    <property type="entry name" value="Notch_Cell-Fate_Det"/>
</dbReference>
<feature type="disulfide bond" evidence="4">
    <location>
        <begin position="263"/>
        <end position="272"/>
    </location>
</feature>
<comment type="caution">
    <text evidence="4">Lacks conserved residue(s) required for the propagation of feature annotation.</text>
</comment>
<dbReference type="InterPro" id="IPR000742">
    <property type="entry name" value="EGF"/>
</dbReference>
<dbReference type="Pfam" id="PF00300">
    <property type="entry name" value="His_Phos_1"/>
    <property type="match status" value="1"/>
</dbReference>
<dbReference type="Gene3D" id="3.40.50.1240">
    <property type="entry name" value="Phosphoglycerate mutase-like"/>
    <property type="match status" value="1"/>
</dbReference>
<feature type="disulfide bond" evidence="4">
    <location>
        <begin position="624"/>
        <end position="641"/>
    </location>
</feature>
<evidence type="ECO:0000256" key="1">
    <source>
        <dbReference type="ARBA" id="ARBA00022536"/>
    </source>
</evidence>
<dbReference type="WBParaSite" id="TMUE_2000008244.1">
    <property type="protein sequence ID" value="TMUE_2000008244.1"/>
    <property type="gene ID" value="WBGene00289240"/>
</dbReference>
<feature type="disulfide bond" evidence="4">
    <location>
        <begin position="196"/>
        <end position="213"/>
    </location>
</feature>
<dbReference type="SUPFAM" id="SSF53254">
    <property type="entry name" value="Phosphoglycerate mutase-like"/>
    <property type="match status" value="1"/>
</dbReference>
<accession>A0A5S6QM50</accession>
<dbReference type="PROSITE" id="PS01186">
    <property type="entry name" value="EGF_2"/>
    <property type="match status" value="3"/>
</dbReference>
<dbReference type="PANTHER" id="PTHR24049">
    <property type="entry name" value="CRUMBS FAMILY MEMBER"/>
    <property type="match status" value="1"/>
</dbReference>
<evidence type="ECO:0000256" key="3">
    <source>
        <dbReference type="ARBA" id="ARBA00023157"/>
    </source>
</evidence>
<feature type="domain" description="EGF-like" evidence="5">
    <location>
        <begin position="575"/>
        <end position="612"/>
    </location>
</feature>
<keyword evidence="2" id="KW-0677">Repeat</keyword>
<keyword evidence="6" id="KW-1185">Reference proteome</keyword>
<feature type="disulfide bond" evidence="4">
    <location>
        <begin position="643"/>
        <end position="652"/>
    </location>
</feature>
<dbReference type="GO" id="GO:0045197">
    <property type="term" value="P:establishment or maintenance of epithelial cell apical/basal polarity"/>
    <property type="evidence" value="ECO:0007669"/>
    <property type="project" value="TreeGrafter"/>
</dbReference>
<feature type="disulfide bond" evidence="4">
    <location>
        <begin position="215"/>
        <end position="224"/>
    </location>
</feature>
<dbReference type="AlphaFoldDB" id="A0A5S6QM50"/>
<evidence type="ECO:0000256" key="4">
    <source>
        <dbReference type="PROSITE-ProRule" id="PRU00076"/>
    </source>
</evidence>
<dbReference type="SUPFAM" id="SSF57196">
    <property type="entry name" value="EGF/Laminin"/>
    <property type="match status" value="3"/>
</dbReference>
<feature type="domain" description="EGF-like" evidence="5">
    <location>
        <begin position="472"/>
        <end position="516"/>
    </location>
</feature>
<dbReference type="PROSITE" id="PS50026">
    <property type="entry name" value="EGF_3"/>
    <property type="match status" value="7"/>
</dbReference>
<feature type="disulfide bond" evidence="4">
    <location>
        <begin position="602"/>
        <end position="611"/>
    </location>
</feature>
<dbReference type="Proteomes" id="UP000046395">
    <property type="component" value="Unassembled WGS sequence"/>
</dbReference>
<dbReference type="InterPro" id="IPR029033">
    <property type="entry name" value="His_PPase_superfam"/>
</dbReference>
<dbReference type="PROSITE" id="PS00022">
    <property type="entry name" value="EGF_1"/>
    <property type="match status" value="8"/>
</dbReference>
<evidence type="ECO:0000313" key="6">
    <source>
        <dbReference type="Proteomes" id="UP000046395"/>
    </source>
</evidence>
<feature type="domain" description="EGF-like" evidence="5">
    <location>
        <begin position="315"/>
        <end position="350"/>
    </location>
</feature>
<dbReference type="SMART" id="SM00181">
    <property type="entry name" value="EGF"/>
    <property type="match status" value="10"/>
</dbReference>
<keyword evidence="1 4" id="KW-0245">EGF-like domain</keyword>
<proteinExistence type="predicted"/>
<sequence>MAIVWCLRHGERQDYVDASWVRTAASPDDTPLAAKGHLQAFEAAQRLQKEKIHHIFSSPFLRCVQTANYVADAMGLTIKIEHGLSEVLNIFPPGHKKIDELRSQFANVDRSYTSFVVPNAVEHHDFDCFGRVGAAVSKIVDNYVSDQDASSILLVGHGASIAGITKHLTGHVRYVGLCTLTNFELEQGSACVDDFCFNEGTCYTPKGKNQPFCQCESGFWGARCQHKAGDKPCFEHRCANYGVCDSDGFTRDGKHLHHYACRCVNEFTGPFCTLDKLDMMCKHQKSCNNHSTMVVKNGQCHCQCKPEYTGKNCEKPLPCAWLHCEHGSKCDNKRGRCDCRGTYYTGARCETIARGKLPPYAKEFCRGDKMLHCQHGAQCTIGTGLSGNVTAYCNCSRKWNGDRLCSKEYDPCEPTAFERECSKDYLKCKLDRPPQNERCLNNGTCQSNETISAGRTFRCRCKKGYLGMICETKDPCEAKSPCRTSKHICQTIASTDGNGIQKRCSCNGSFTGVFCERRVTTGMLKKICRKSKCQNNSTCIPCIKLPGVCKTREEHKRKYICACDPRQSGEFCQHQINPCRFHTCRNKAQCEKIDDYMYKCICKAGVIGLHCQIILDICELRSPCGVGECVLDSNNSYGYHCKCPAGYRGWQCELPSFNFFGYFDMTRSTYVALWTSVSAVLLAIPLQAVHMQLDIAKSKKSTRSNRRHSERKEDWKDFEESIDLMEVRSDKNAPRQSEENGRQM</sequence>
<dbReference type="STRING" id="70415.A0A5S6QM50"/>